<dbReference type="Proteomes" id="UP000326344">
    <property type="component" value="Unassembled WGS sequence"/>
</dbReference>
<evidence type="ECO:0000313" key="1">
    <source>
        <dbReference type="EMBL" id="KAA9357226.1"/>
    </source>
</evidence>
<gene>
    <name evidence="1" type="ORF">F0P93_05680</name>
</gene>
<dbReference type="RefSeq" id="WP_150875311.1">
    <property type="nucleotide sequence ID" value="NZ_VTWS01000001.1"/>
</dbReference>
<name>A0A5N1JNN6_9BACT</name>
<protein>
    <submittedName>
        <fullName evidence="1">Uncharacterized protein</fullName>
    </submittedName>
</protein>
<accession>A0A5N1JNN6</accession>
<comment type="caution">
    <text evidence="1">The sequence shown here is derived from an EMBL/GenBank/DDBJ whole genome shotgun (WGS) entry which is preliminary data.</text>
</comment>
<evidence type="ECO:0000313" key="2">
    <source>
        <dbReference type="Proteomes" id="UP000326344"/>
    </source>
</evidence>
<dbReference type="AlphaFoldDB" id="A0A5N1JNN6"/>
<sequence length="71" mass="8543">MALLTEDLRKLADPKGFYEKFCENRTVLGNELAYEETERMHIAIYGSRRYENGYSTFERVYKRYDAHRLGR</sequence>
<proteinExistence type="predicted"/>
<keyword evidence="2" id="KW-1185">Reference proteome</keyword>
<organism evidence="1 2">
    <name type="scientific">Larkinella humicola</name>
    <dbReference type="NCBI Taxonomy" id="2607654"/>
    <lineage>
        <taxon>Bacteria</taxon>
        <taxon>Pseudomonadati</taxon>
        <taxon>Bacteroidota</taxon>
        <taxon>Cytophagia</taxon>
        <taxon>Cytophagales</taxon>
        <taxon>Spirosomataceae</taxon>
        <taxon>Larkinella</taxon>
    </lineage>
</organism>
<dbReference type="EMBL" id="VTWS01000001">
    <property type="protein sequence ID" value="KAA9357226.1"/>
    <property type="molecule type" value="Genomic_DNA"/>
</dbReference>
<reference evidence="1 2" key="1">
    <citation type="submission" date="2019-09" db="EMBL/GenBank/DDBJ databases">
        <title>Genome Sequence of Larkinella sp MA1.</title>
        <authorList>
            <person name="Srinivasan S."/>
        </authorList>
    </citation>
    <scope>NUCLEOTIDE SEQUENCE [LARGE SCALE GENOMIC DNA]</scope>
    <source>
        <strain evidence="1 2">MA1</strain>
    </source>
</reference>